<name>A0A6A6NRB5_9PEZI</name>
<dbReference type="InterPro" id="IPR015943">
    <property type="entry name" value="WD40/YVTN_repeat-like_dom_sf"/>
</dbReference>
<feature type="region of interest" description="Disordered" evidence="1">
    <location>
        <begin position="653"/>
        <end position="672"/>
    </location>
</feature>
<dbReference type="Gene3D" id="2.130.10.10">
    <property type="entry name" value="YVTN repeat-like/Quinoprotein amine dehydrogenase"/>
    <property type="match status" value="3"/>
</dbReference>
<keyword evidence="3" id="KW-1185">Reference proteome</keyword>
<dbReference type="InterPro" id="IPR046351">
    <property type="entry name" value="UTP4"/>
</dbReference>
<dbReference type="PANTHER" id="PTHR44163:SF1">
    <property type="entry name" value="U3 SMALL NUCLEOLAR RNA-ASSOCIATED PROTEIN 4 HOMOLOG"/>
    <property type="match status" value="1"/>
</dbReference>
<dbReference type="PANTHER" id="PTHR44163">
    <property type="entry name" value="U3 SMALL NUCLEOLAR RNA-ASSOCIATED PROTEIN 4 HOMOLOG"/>
    <property type="match status" value="1"/>
</dbReference>
<dbReference type="EMBL" id="MU001692">
    <property type="protein sequence ID" value="KAF2454286.1"/>
    <property type="molecule type" value="Genomic_DNA"/>
</dbReference>
<feature type="compositionally biased region" description="Gly residues" evidence="1">
    <location>
        <begin position="955"/>
        <end position="979"/>
    </location>
</feature>
<dbReference type="AlphaFoldDB" id="A0A6A6NRB5"/>
<dbReference type="Proteomes" id="UP000799766">
    <property type="component" value="Unassembled WGS sequence"/>
</dbReference>
<dbReference type="InterPro" id="IPR001680">
    <property type="entry name" value="WD40_rpt"/>
</dbReference>
<dbReference type="SUPFAM" id="SSF50978">
    <property type="entry name" value="WD40 repeat-like"/>
    <property type="match status" value="2"/>
</dbReference>
<evidence type="ECO:0000313" key="3">
    <source>
        <dbReference type="Proteomes" id="UP000799766"/>
    </source>
</evidence>
<evidence type="ECO:0000313" key="2">
    <source>
        <dbReference type="EMBL" id="KAF2454286.1"/>
    </source>
</evidence>
<feature type="region of interest" description="Disordered" evidence="1">
    <location>
        <begin position="955"/>
        <end position="981"/>
    </location>
</feature>
<dbReference type="OrthoDB" id="8883818at2759"/>
<feature type="region of interest" description="Disordered" evidence="1">
    <location>
        <begin position="903"/>
        <end position="922"/>
    </location>
</feature>
<feature type="region of interest" description="Disordered" evidence="1">
    <location>
        <begin position="597"/>
        <end position="616"/>
    </location>
</feature>
<dbReference type="GO" id="GO:0034455">
    <property type="term" value="C:t-UTP complex"/>
    <property type="evidence" value="ECO:0007669"/>
    <property type="project" value="TreeGrafter"/>
</dbReference>
<organism evidence="2 3">
    <name type="scientific">Lineolata rhizophorae</name>
    <dbReference type="NCBI Taxonomy" id="578093"/>
    <lineage>
        <taxon>Eukaryota</taxon>
        <taxon>Fungi</taxon>
        <taxon>Dikarya</taxon>
        <taxon>Ascomycota</taxon>
        <taxon>Pezizomycotina</taxon>
        <taxon>Dothideomycetes</taxon>
        <taxon>Dothideomycetes incertae sedis</taxon>
        <taxon>Lineolatales</taxon>
        <taxon>Lineolataceae</taxon>
        <taxon>Lineolata</taxon>
    </lineage>
</organism>
<dbReference type="GO" id="GO:0032040">
    <property type="term" value="C:small-subunit processome"/>
    <property type="evidence" value="ECO:0007669"/>
    <property type="project" value="TreeGrafter"/>
</dbReference>
<feature type="region of interest" description="Disordered" evidence="1">
    <location>
        <begin position="821"/>
        <end position="841"/>
    </location>
</feature>
<feature type="compositionally biased region" description="Basic and acidic residues" evidence="1">
    <location>
        <begin position="89"/>
        <end position="101"/>
    </location>
</feature>
<dbReference type="GO" id="GO:0030686">
    <property type="term" value="C:90S preribosome"/>
    <property type="evidence" value="ECO:0007669"/>
    <property type="project" value="InterPro"/>
</dbReference>
<dbReference type="Pfam" id="PF00400">
    <property type="entry name" value="WD40"/>
    <property type="match status" value="1"/>
</dbReference>
<reference evidence="2" key="1">
    <citation type="journal article" date="2020" name="Stud. Mycol.">
        <title>101 Dothideomycetes genomes: a test case for predicting lifestyles and emergence of pathogens.</title>
        <authorList>
            <person name="Haridas S."/>
            <person name="Albert R."/>
            <person name="Binder M."/>
            <person name="Bloem J."/>
            <person name="Labutti K."/>
            <person name="Salamov A."/>
            <person name="Andreopoulos B."/>
            <person name="Baker S."/>
            <person name="Barry K."/>
            <person name="Bills G."/>
            <person name="Bluhm B."/>
            <person name="Cannon C."/>
            <person name="Castanera R."/>
            <person name="Culley D."/>
            <person name="Daum C."/>
            <person name="Ezra D."/>
            <person name="Gonzalez J."/>
            <person name="Henrissat B."/>
            <person name="Kuo A."/>
            <person name="Liang C."/>
            <person name="Lipzen A."/>
            <person name="Lutzoni F."/>
            <person name="Magnuson J."/>
            <person name="Mondo S."/>
            <person name="Nolan M."/>
            <person name="Ohm R."/>
            <person name="Pangilinan J."/>
            <person name="Park H.-J."/>
            <person name="Ramirez L."/>
            <person name="Alfaro M."/>
            <person name="Sun H."/>
            <person name="Tritt A."/>
            <person name="Yoshinaga Y."/>
            <person name="Zwiers L.-H."/>
            <person name="Turgeon B."/>
            <person name="Goodwin S."/>
            <person name="Spatafora J."/>
            <person name="Crous P."/>
            <person name="Grigoriev I."/>
        </authorList>
    </citation>
    <scope>NUCLEOTIDE SEQUENCE</scope>
    <source>
        <strain evidence="2">ATCC 16933</strain>
    </source>
</reference>
<feature type="region of interest" description="Disordered" evidence="1">
    <location>
        <begin position="78"/>
        <end position="102"/>
    </location>
</feature>
<dbReference type="SMART" id="SM00320">
    <property type="entry name" value="WD40"/>
    <property type="match status" value="8"/>
</dbReference>
<gene>
    <name evidence="2" type="ORF">BDY21DRAFT_387661</name>
</gene>
<dbReference type="InterPro" id="IPR036322">
    <property type="entry name" value="WD40_repeat_dom_sf"/>
</dbReference>
<accession>A0A6A6NRB5</accession>
<dbReference type="GO" id="GO:0003723">
    <property type="term" value="F:RNA binding"/>
    <property type="evidence" value="ECO:0007669"/>
    <property type="project" value="TreeGrafter"/>
</dbReference>
<dbReference type="GO" id="GO:0000462">
    <property type="term" value="P:maturation of SSU-rRNA from tricistronic rRNA transcript (SSU-rRNA, 5.8S rRNA, LSU-rRNA)"/>
    <property type="evidence" value="ECO:0007669"/>
    <property type="project" value="InterPro"/>
</dbReference>
<evidence type="ECO:0000256" key="1">
    <source>
        <dbReference type="SAM" id="MobiDB-lite"/>
    </source>
</evidence>
<proteinExistence type="predicted"/>
<protein>
    <submittedName>
        <fullName evidence="2">WD40-repeat-containing domain protein</fullName>
    </submittedName>
</protein>
<sequence>MDIHRSRFVPYPPSAINAIAFSHPNTDGGTGSVPKDLRLAIGRANGNIEIWNPARGSWVHETTFFGGRDRSVEGLAWTQDPDENDEGSSEERGANDGDIQQKSRGTGRLRLFSIGYSSTVTEWNLSTGLPLRHSSGNYSEVWCLAAQPRLRGSVAETREADQAGQDLVIGCADGTLAILSTVGGELSYKKRLPRATKKRSRVLSVTYQGRRKIVAGYADSTMRIFDTRHGGSLLRTINFGSGPTFGKDTLVWAVKCLSDGTIVSGDSSGELRIFDGKTYGQVQSFAKHEADILCLAASEDGSMIFSGGMDRRTCAYKVRTSRGRRTRFWAPMSYSRYHEHDVKAMASFESKTLSLLVSGGIDGSPIVVPIRNYQEDFWRTLSNLPPHPQIASILSKRLVLSWWDREIHIYHVSHRVQDGSTGELIPPKEVAKLFLKGEESITSVSASTNNALLAVATVADVKIFALPCSELEEQVAVRVQKLKIPERLATRGSRLLQFSPDGKWLALVNIGGSVSLARLIPDEKKKSGWTVVPTLVDLLRQERDEKTISRSTLGYYERTITQLEFSPDSSVLVAGDLAGYLDSWNIVGHEDPTAELVGIPEANSSTSSADDDDDDDDERAVIILGQHWMRNPAGHLLPRLPGAPIVFSFRPPVPGPQDTTTKPVPNGNPAVHPTRRNPHPHAKSLPDGQHLLFVVTMHHEFFEFDILAGRLSDWSRRNPTRAFPGELQKARDRAVGCLWDVNDKWQRAWLYGVSWLFMLDVSQDFRSATESKGSKKRKRQLGIKDEELRETVSGAGSRIPEHKLVGLTRTTIKEDVYKPRDDEGGEVAAERHVQIKDRPEEAVDEDIDIADDKPDDHDSVADDEEAAAHRLLLGSLDDEASTAPHSDGIDENADDDVLHRRDEHRRQVSAAPAGTAAPPPTRKWWCTYKFRPILGIAALGDGHVVGMSRGDGGGANAAGDGARGNGGGGGGDGGDGGDGPLPLEVVVVERPIWDVDLPPRFVGRHERED</sequence>